<evidence type="ECO:0000313" key="3">
    <source>
        <dbReference type="Proteomes" id="UP000073492"/>
    </source>
</evidence>
<feature type="compositionally biased region" description="Basic and acidic residues" evidence="1">
    <location>
        <begin position="166"/>
        <end position="175"/>
    </location>
</feature>
<accession>A0A139HYU3</accession>
<dbReference type="EMBL" id="LFZO01000543">
    <property type="protein sequence ID" value="KXT07522.1"/>
    <property type="molecule type" value="Genomic_DNA"/>
</dbReference>
<sequence length="242" mass="26132">MCDAEFTTNSDVLPGRFRDGETQQGRALGDEAMGLFCILLVCVTVYFPNPSSAHTWMLGSTRSEAYMCSASGVGTLHEARLRSTFRPRCTQLSAGGRSQGRPVTSAAFTPESAMAPNVDPMRLAPSTSEQLHTSNNKTRCDLTGALHNGILGSVHVETTHASKGWNDTHGDRTLDGEGSSGSTGVARKHDSFAGILQKIKFRPYHLRTGRRCGIVSLDDAMATRDRPRAQLPSIDTIIVKIP</sequence>
<protein>
    <submittedName>
        <fullName evidence="2">Uncharacterized protein</fullName>
    </submittedName>
</protein>
<name>A0A139HYU3_9PEZI</name>
<evidence type="ECO:0000313" key="2">
    <source>
        <dbReference type="EMBL" id="KXT07522.1"/>
    </source>
</evidence>
<comment type="caution">
    <text evidence="2">The sequence shown here is derived from an EMBL/GenBank/DDBJ whole genome shotgun (WGS) entry which is preliminary data.</text>
</comment>
<organism evidence="2 3">
    <name type="scientific">Pseudocercospora musae</name>
    <dbReference type="NCBI Taxonomy" id="113226"/>
    <lineage>
        <taxon>Eukaryota</taxon>
        <taxon>Fungi</taxon>
        <taxon>Dikarya</taxon>
        <taxon>Ascomycota</taxon>
        <taxon>Pezizomycotina</taxon>
        <taxon>Dothideomycetes</taxon>
        <taxon>Dothideomycetidae</taxon>
        <taxon>Mycosphaerellales</taxon>
        <taxon>Mycosphaerellaceae</taxon>
        <taxon>Pseudocercospora</taxon>
    </lineage>
</organism>
<dbReference type="AlphaFoldDB" id="A0A139HYU3"/>
<dbReference type="Proteomes" id="UP000073492">
    <property type="component" value="Unassembled WGS sequence"/>
</dbReference>
<keyword evidence="3" id="KW-1185">Reference proteome</keyword>
<evidence type="ECO:0000256" key="1">
    <source>
        <dbReference type="SAM" id="MobiDB-lite"/>
    </source>
</evidence>
<proteinExistence type="predicted"/>
<gene>
    <name evidence="2" type="ORF">AC579_201</name>
</gene>
<feature type="region of interest" description="Disordered" evidence="1">
    <location>
        <begin position="162"/>
        <end position="186"/>
    </location>
</feature>
<reference evidence="2 3" key="1">
    <citation type="submission" date="2015-07" db="EMBL/GenBank/DDBJ databases">
        <title>Comparative genomics of the Sigatoka disease complex on banana suggests a link between parallel evolutionary changes in Pseudocercospora fijiensis and Pseudocercospora eumusae and increased virulence on the banana host.</title>
        <authorList>
            <person name="Chang T.-C."/>
            <person name="Salvucci A."/>
            <person name="Crous P.W."/>
            <person name="Stergiopoulos I."/>
        </authorList>
    </citation>
    <scope>NUCLEOTIDE SEQUENCE [LARGE SCALE GENOMIC DNA]</scope>
    <source>
        <strain evidence="2 3">CBS 116634</strain>
    </source>
</reference>